<keyword evidence="2" id="KW-1185">Reference proteome</keyword>
<evidence type="ECO:0000313" key="2">
    <source>
        <dbReference type="Proteomes" id="UP000770661"/>
    </source>
</evidence>
<name>A0A8J4XY89_CHIOP</name>
<reference evidence="1" key="1">
    <citation type="submission" date="2020-07" db="EMBL/GenBank/DDBJ databases">
        <title>The High-quality genome of the commercially important snow crab, Chionoecetes opilio.</title>
        <authorList>
            <person name="Jeong J.-H."/>
            <person name="Ryu S."/>
        </authorList>
    </citation>
    <scope>NUCLEOTIDE SEQUENCE</scope>
    <source>
        <strain evidence="1">MADBK_172401_WGS</strain>
        <tissue evidence="1">Digestive gland</tissue>
    </source>
</reference>
<gene>
    <name evidence="1" type="ORF">GWK47_008076</name>
</gene>
<organism evidence="1 2">
    <name type="scientific">Chionoecetes opilio</name>
    <name type="common">Atlantic snow crab</name>
    <name type="synonym">Cancer opilio</name>
    <dbReference type="NCBI Taxonomy" id="41210"/>
    <lineage>
        <taxon>Eukaryota</taxon>
        <taxon>Metazoa</taxon>
        <taxon>Ecdysozoa</taxon>
        <taxon>Arthropoda</taxon>
        <taxon>Crustacea</taxon>
        <taxon>Multicrustacea</taxon>
        <taxon>Malacostraca</taxon>
        <taxon>Eumalacostraca</taxon>
        <taxon>Eucarida</taxon>
        <taxon>Decapoda</taxon>
        <taxon>Pleocyemata</taxon>
        <taxon>Brachyura</taxon>
        <taxon>Eubrachyura</taxon>
        <taxon>Majoidea</taxon>
        <taxon>Majidae</taxon>
        <taxon>Chionoecetes</taxon>
    </lineage>
</organism>
<evidence type="ECO:0000313" key="1">
    <source>
        <dbReference type="EMBL" id="KAG0717338.1"/>
    </source>
</evidence>
<comment type="caution">
    <text evidence="1">The sequence shown here is derived from an EMBL/GenBank/DDBJ whole genome shotgun (WGS) entry which is preliminary data.</text>
</comment>
<proteinExistence type="predicted"/>
<accession>A0A8J4XY89</accession>
<dbReference type="Proteomes" id="UP000770661">
    <property type="component" value="Unassembled WGS sequence"/>
</dbReference>
<dbReference type="OrthoDB" id="6252957at2759"/>
<sequence length="210" mass="23219">MRRHNEERRRVADEEETVLDAAETGSVGSIDRDDIVLIIENENDLQKLDGVCDVCRSWKLRMNGDKSKIPSQVKGEDVNAVNARFVVGVVVLVRVQMERPGPLLLMMAGLLLLMRAGTLQPMKVWAVRRIGIQLVKIGTVSQPQDELLRSALQATRLVVVGEGEEAMGMVLLAGREHFLEGGLPATRVCRRVSLLGGVRLHSPESLLQQL</sequence>
<dbReference type="EMBL" id="JACEEZ010017804">
    <property type="protein sequence ID" value="KAG0717338.1"/>
    <property type="molecule type" value="Genomic_DNA"/>
</dbReference>
<dbReference type="AlphaFoldDB" id="A0A8J4XY89"/>
<protein>
    <submittedName>
        <fullName evidence="1">Uncharacterized protein</fullName>
    </submittedName>
</protein>